<dbReference type="OrthoDB" id="71028at2157"/>
<evidence type="ECO:0000313" key="1">
    <source>
        <dbReference type="EMBL" id="ADZ10327.1"/>
    </source>
</evidence>
<keyword evidence="2" id="KW-1185">Reference proteome</keyword>
<dbReference type="HOGENOM" id="CLU_2379452_0_0_2"/>
<gene>
    <name evidence="1" type="ordered locus">Metbo_2108</name>
</gene>
<dbReference type="EMBL" id="CP002551">
    <property type="protein sequence ID" value="ADZ10327.1"/>
    <property type="molecule type" value="Genomic_DNA"/>
</dbReference>
<dbReference type="AlphaFoldDB" id="F0TBY5"/>
<dbReference type="eggNOG" id="arCOG10253">
    <property type="taxonomic scope" value="Archaea"/>
</dbReference>
<proteinExistence type="predicted"/>
<accession>F0TBY5</accession>
<organism evidence="1 2">
    <name type="scientific">Methanobacterium lacus (strain AL-21)</name>
    <dbReference type="NCBI Taxonomy" id="877455"/>
    <lineage>
        <taxon>Archaea</taxon>
        <taxon>Methanobacteriati</taxon>
        <taxon>Methanobacteriota</taxon>
        <taxon>Methanomada group</taxon>
        <taxon>Methanobacteria</taxon>
        <taxon>Methanobacteriales</taxon>
        <taxon>Methanobacteriaceae</taxon>
        <taxon>Methanobacterium</taxon>
    </lineage>
</organism>
<dbReference type="Proteomes" id="UP000007490">
    <property type="component" value="Chromosome"/>
</dbReference>
<protein>
    <submittedName>
        <fullName evidence="1">Uncharacterized protein</fullName>
    </submittedName>
</protein>
<dbReference type="GeneID" id="10278571"/>
<dbReference type="KEGG" id="mel:Metbo_2108"/>
<evidence type="ECO:0000313" key="2">
    <source>
        <dbReference type="Proteomes" id="UP000007490"/>
    </source>
</evidence>
<name>F0TBY5_METLA</name>
<reference evidence="2" key="1">
    <citation type="submission" date="2011-02" db="EMBL/GenBank/DDBJ databases">
        <title>Complete sequence of Methanobacterium sp. AL-21.</title>
        <authorList>
            <consortium name="US DOE Joint Genome Institute"/>
            <person name="Lucas S."/>
            <person name="Copeland A."/>
            <person name="Lapidus A."/>
            <person name="Cheng J.-F."/>
            <person name="Goodwin L."/>
            <person name="Pitluck S."/>
            <person name="Chertkov O."/>
            <person name="Detter J.C."/>
            <person name="Han C."/>
            <person name="Tapia R."/>
            <person name="Land M."/>
            <person name="Hauser L."/>
            <person name="Kyrpides N."/>
            <person name="Ivanova N."/>
            <person name="Mikhailova N."/>
            <person name="Pagani I."/>
            <person name="Cadillo-Quiroz H."/>
            <person name="Imachi H."/>
            <person name="Zinder S."/>
            <person name="Liu W."/>
            <person name="Woyke T."/>
        </authorList>
    </citation>
    <scope>NUCLEOTIDE SEQUENCE [LARGE SCALE GENOMIC DNA]</scope>
    <source>
        <strain evidence="2">AL-21</strain>
    </source>
</reference>
<reference evidence="1 2" key="2">
    <citation type="journal article" date="2014" name="Int. J. Syst. Evol. Microbiol.">
        <title>Methanobacterium paludis sp. nov. and a novel strain of Methanobacterium lacus isolated from northern peatlands.</title>
        <authorList>
            <person name="Cadillo-Quiroz H."/>
            <person name="Brauer S.L."/>
            <person name="Goodson N."/>
            <person name="Yavitt J.B."/>
            <person name="Zinder S.H."/>
        </authorList>
    </citation>
    <scope>NUCLEOTIDE SEQUENCE [LARGE SCALE GENOMIC DNA]</scope>
    <source>
        <strain evidence="1 2">AL-21</strain>
    </source>
</reference>
<dbReference type="STRING" id="877455.Metbo_2108"/>
<sequence precursor="true">MNPKKSGTLFIVLIIALLAFGVASAANVFGLGSNLIDSSIPSNLSLNGQQQISAIGDTSFTPVYVNKRVVVNITNTTPVVVPTNNSTNYTPTNSG</sequence>
<dbReference type="RefSeq" id="WP_013645678.1">
    <property type="nucleotide sequence ID" value="NC_015216.1"/>
</dbReference>